<evidence type="ECO:0000256" key="1">
    <source>
        <dbReference type="SAM" id="Phobius"/>
    </source>
</evidence>
<keyword evidence="1" id="KW-1133">Transmembrane helix</keyword>
<keyword evidence="3" id="KW-1185">Reference proteome</keyword>
<accession>A0ABP8SBW0</accession>
<feature type="transmembrane region" description="Helical" evidence="1">
    <location>
        <begin position="118"/>
        <end position="137"/>
    </location>
</feature>
<dbReference type="EMBL" id="BAABGU010000005">
    <property type="protein sequence ID" value="GAA4565329.1"/>
    <property type="molecule type" value="Genomic_DNA"/>
</dbReference>
<evidence type="ECO:0008006" key="4">
    <source>
        <dbReference type="Google" id="ProtNLM"/>
    </source>
</evidence>
<name>A0ABP8SBW0_9ACTN</name>
<feature type="transmembrane region" description="Helical" evidence="1">
    <location>
        <begin position="316"/>
        <end position="340"/>
    </location>
</feature>
<feature type="transmembrane region" description="Helical" evidence="1">
    <location>
        <begin position="218"/>
        <end position="245"/>
    </location>
</feature>
<sequence>MTGTTQRSPSGQRSWARLALTLGQLALMGTSLVFSLSLGYAGGLSAVGATAPAMLVFQLTCGVLQRSLAEATLLSGAHAERVAERTDCQRSVAAAFTGGLAGAGVAVASALAVPGGSIELAVAYAAGIPFAIALDIGRAAGVAAGAARSVFVETAAWLAAQLTLMTVFAAAHAPRCVCLSWAAVNVAFLLASTRQPYRRPVFTGLVAWLRSRREVMGAASLDALLVGLTPVLALQATAFVAGAATLGVIRIVQQLFAPLAFVSITFRRVLVYQRKAEVRTTSRQDFRDGALALALMTAGAVVLGVAVIVGRNLVPALSFVPVGTVLFAAGLEKAALGFSYGCSLSSFVRGDFDLLLRSRYVMLGLTVLAAPLLTAALGAPGYLVASGAGMLVYSVAVLALPAGHSPQSTVVGPAAELSGSDRLV</sequence>
<reference evidence="3" key="1">
    <citation type="journal article" date="2019" name="Int. J. Syst. Evol. Microbiol.">
        <title>The Global Catalogue of Microorganisms (GCM) 10K type strain sequencing project: providing services to taxonomists for standard genome sequencing and annotation.</title>
        <authorList>
            <consortium name="The Broad Institute Genomics Platform"/>
            <consortium name="The Broad Institute Genome Sequencing Center for Infectious Disease"/>
            <person name="Wu L."/>
            <person name="Ma J."/>
        </authorList>
    </citation>
    <scope>NUCLEOTIDE SEQUENCE [LARGE SCALE GENOMIC DNA]</scope>
    <source>
        <strain evidence="3">JCM 3175</strain>
    </source>
</reference>
<keyword evidence="1" id="KW-0812">Transmembrane</keyword>
<organism evidence="2 3">
    <name type="scientific">Micromonospora coerulea</name>
    <dbReference type="NCBI Taxonomy" id="47856"/>
    <lineage>
        <taxon>Bacteria</taxon>
        <taxon>Bacillati</taxon>
        <taxon>Actinomycetota</taxon>
        <taxon>Actinomycetes</taxon>
        <taxon>Micromonosporales</taxon>
        <taxon>Micromonosporaceae</taxon>
        <taxon>Micromonospora</taxon>
    </lineage>
</organism>
<feature type="transmembrane region" description="Helical" evidence="1">
    <location>
        <begin position="360"/>
        <end position="377"/>
    </location>
</feature>
<proteinExistence type="predicted"/>
<dbReference type="RefSeq" id="WP_346117116.1">
    <property type="nucleotide sequence ID" value="NZ_BAABGU010000005.1"/>
</dbReference>
<protein>
    <recommendedName>
        <fullName evidence="4">O-antigen/teichoic acid export membrane protein</fullName>
    </recommendedName>
</protein>
<feature type="transmembrane region" description="Helical" evidence="1">
    <location>
        <begin position="251"/>
        <end position="270"/>
    </location>
</feature>
<feature type="transmembrane region" description="Helical" evidence="1">
    <location>
        <begin position="91"/>
        <end position="112"/>
    </location>
</feature>
<evidence type="ECO:0000313" key="2">
    <source>
        <dbReference type="EMBL" id="GAA4565329.1"/>
    </source>
</evidence>
<feature type="transmembrane region" description="Helical" evidence="1">
    <location>
        <begin position="290"/>
        <end position="310"/>
    </location>
</feature>
<feature type="transmembrane region" description="Helical" evidence="1">
    <location>
        <begin position="149"/>
        <end position="173"/>
    </location>
</feature>
<feature type="transmembrane region" description="Helical" evidence="1">
    <location>
        <begin position="15"/>
        <end position="34"/>
    </location>
</feature>
<keyword evidence="1" id="KW-0472">Membrane</keyword>
<gene>
    <name evidence="2" type="ORF">GCM10023176_13190</name>
</gene>
<dbReference type="Proteomes" id="UP001500307">
    <property type="component" value="Unassembled WGS sequence"/>
</dbReference>
<evidence type="ECO:0000313" key="3">
    <source>
        <dbReference type="Proteomes" id="UP001500307"/>
    </source>
</evidence>
<comment type="caution">
    <text evidence="2">The sequence shown here is derived from an EMBL/GenBank/DDBJ whole genome shotgun (WGS) entry which is preliminary data.</text>
</comment>